<evidence type="ECO:0000313" key="3">
    <source>
        <dbReference type="EMBL" id="GAA4701484.1"/>
    </source>
</evidence>
<organism evidence="3 4">
    <name type="scientific">Pseudonocardia yuanmonensis</name>
    <dbReference type="NCBI Taxonomy" id="1095914"/>
    <lineage>
        <taxon>Bacteria</taxon>
        <taxon>Bacillati</taxon>
        <taxon>Actinomycetota</taxon>
        <taxon>Actinomycetes</taxon>
        <taxon>Pseudonocardiales</taxon>
        <taxon>Pseudonocardiaceae</taxon>
        <taxon>Pseudonocardia</taxon>
    </lineage>
</organism>
<dbReference type="Proteomes" id="UP001500325">
    <property type="component" value="Unassembled WGS sequence"/>
</dbReference>
<dbReference type="InterPro" id="IPR058880">
    <property type="entry name" value="PglZ_N"/>
</dbReference>
<sequence>MIDGRRLRIAPCTSVLGVLDALAAAAEDEVTVLLTNLTERDLGDAVLAKLHRGRLLGADRYTLVRDLLGARSLDPRISKDVWLVDALITLANAARIPSLAGTILNRRRAVSLVVQARLGVDPERADLPALVAAFDDTLVRAEWRALSEAERRGLVRELVDSHGAGIGAVAALAETRDDLLAELLVIQAVTDAPEDDARAIAAFAVLQHRFAHPRPTRAALVEAGAAAITPVEAAPEARLAQQARAADAMLEELSAEALLVHSPVLARGFAERLARAAQFQDRASFAALGGTPVRGRRASSRRAGPVRRPSRTLAGRQAGDRARHRRPAVWPDTWPRSPGSIGRSLRSAQVTATLGLLLSWTPSR</sequence>
<name>A0ABP8X6I2_9PSEU</name>
<feature type="domain" description="Alkaline phosphatase-like protein PglZ N-terminal" evidence="2">
    <location>
        <begin position="3"/>
        <end position="55"/>
    </location>
</feature>
<dbReference type="Pfam" id="PF25862">
    <property type="entry name" value="PglZ_1st"/>
    <property type="match status" value="1"/>
</dbReference>
<evidence type="ECO:0000313" key="4">
    <source>
        <dbReference type="Proteomes" id="UP001500325"/>
    </source>
</evidence>
<gene>
    <name evidence="3" type="ORF">GCM10023215_45510</name>
</gene>
<proteinExistence type="predicted"/>
<feature type="compositionally biased region" description="Basic residues" evidence="1">
    <location>
        <begin position="294"/>
        <end position="310"/>
    </location>
</feature>
<keyword evidence="4" id="KW-1185">Reference proteome</keyword>
<protein>
    <recommendedName>
        <fullName evidence="2">Alkaline phosphatase-like protein PglZ N-terminal domain-containing protein</fullName>
    </recommendedName>
</protein>
<evidence type="ECO:0000259" key="2">
    <source>
        <dbReference type="Pfam" id="PF25862"/>
    </source>
</evidence>
<comment type="caution">
    <text evidence="3">The sequence shown here is derived from an EMBL/GenBank/DDBJ whole genome shotgun (WGS) entry which is preliminary data.</text>
</comment>
<evidence type="ECO:0000256" key="1">
    <source>
        <dbReference type="SAM" id="MobiDB-lite"/>
    </source>
</evidence>
<accession>A0ABP8X6I2</accession>
<dbReference type="EMBL" id="BAABIC010000016">
    <property type="protein sequence ID" value="GAA4701484.1"/>
    <property type="molecule type" value="Genomic_DNA"/>
</dbReference>
<feature type="region of interest" description="Disordered" evidence="1">
    <location>
        <begin position="290"/>
        <end position="342"/>
    </location>
</feature>
<reference evidence="4" key="1">
    <citation type="journal article" date="2019" name="Int. J. Syst. Evol. Microbiol.">
        <title>The Global Catalogue of Microorganisms (GCM) 10K type strain sequencing project: providing services to taxonomists for standard genome sequencing and annotation.</title>
        <authorList>
            <consortium name="The Broad Institute Genomics Platform"/>
            <consortium name="The Broad Institute Genome Sequencing Center for Infectious Disease"/>
            <person name="Wu L."/>
            <person name="Ma J."/>
        </authorList>
    </citation>
    <scope>NUCLEOTIDE SEQUENCE [LARGE SCALE GENOMIC DNA]</scope>
    <source>
        <strain evidence="4">JCM 18055</strain>
    </source>
</reference>